<dbReference type="OrthoDB" id="1896086at2759"/>
<organism evidence="3 4">
    <name type="scientific">Alternaria atra</name>
    <dbReference type="NCBI Taxonomy" id="119953"/>
    <lineage>
        <taxon>Eukaryota</taxon>
        <taxon>Fungi</taxon>
        <taxon>Dikarya</taxon>
        <taxon>Ascomycota</taxon>
        <taxon>Pezizomycotina</taxon>
        <taxon>Dothideomycetes</taxon>
        <taxon>Pleosporomycetidae</taxon>
        <taxon>Pleosporales</taxon>
        <taxon>Pleosporineae</taxon>
        <taxon>Pleosporaceae</taxon>
        <taxon>Alternaria</taxon>
        <taxon>Alternaria sect. Ulocladioides</taxon>
    </lineage>
</organism>
<proteinExistence type="predicted"/>
<feature type="signal peptide" evidence="2">
    <location>
        <begin position="1"/>
        <end position="23"/>
    </location>
</feature>
<reference evidence="3" key="1">
    <citation type="submission" date="2021-05" db="EMBL/GenBank/DDBJ databases">
        <authorList>
            <person name="Stam R."/>
        </authorList>
    </citation>
    <scope>NUCLEOTIDE SEQUENCE</scope>
    <source>
        <strain evidence="3">CS162</strain>
    </source>
</reference>
<keyword evidence="2" id="KW-0732">Signal</keyword>
<dbReference type="SUPFAM" id="SSF56399">
    <property type="entry name" value="ADP-ribosylation"/>
    <property type="match status" value="1"/>
</dbReference>
<dbReference type="EMBL" id="CAJRGZ010000016">
    <property type="protein sequence ID" value="CAG5154237.1"/>
    <property type="molecule type" value="Genomic_DNA"/>
</dbReference>
<dbReference type="GeneID" id="67015092"/>
<feature type="region of interest" description="Disordered" evidence="1">
    <location>
        <begin position="213"/>
        <end position="236"/>
    </location>
</feature>
<dbReference type="AlphaFoldDB" id="A0A8J2HWY5"/>
<accession>A0A8J2HWY5</accession>
<evidence type="ECO:0000256" key="2">
    <source>
        <dbReference type="SAM" id="SignalP"/>
    </source>
</evidence>
<sequence length="302" mass="33156">MHNCPLFIIPGFIVLLLSNVAVTTPDILYRGDSRTGKTIKDGGGFKAKGYNNPEGTLFEHVEGQPKYPSRDPYIPTSESLSFFKGYVPEKGRIFFIDSSKIIEDIFDVQAEYDKAGLPYGHAVEKEFAVGKSIPWEAITKVLKKNEKGEWVPIKLSTYATLVGADIFEDVKPSKGWALSIAMVSMVNSYSGSANIRNAWRFFTTGVKKAVGSCGETDGQELTPSVPMDSRADPRNPPWPAGDFTLIIEGEECHYKCDGTNPGSLFCPDRGISCAEDTAKSSVEGMKNCDSRVSFHAVVYCDF</sequence>
<evidence type="ECO:0000313" key="3">
    <source>
        <dbReference type="EMBL" id="CAG5154237.1"/>
    </source>
</evidence>
<protein>
    <submittedName>
        <fullName evidence="3">Uncharacterized protein</fullName>
    </submittedName>
</protein>
<comment type="caution">
    <text evidence="3">The sequence shown here is derived from an EMBL/GenBank/DDBJ whole genome shotgun (WGS) entry which is preliminary data.</text>
</comment>
<evidence type="ECO:0000256" key="1">
    <source>
        <dbReference type="SAM" id="MobiDB-lite"/>
    </source>
</evidence>
<gene>
    <name evidence="3" type="ORF">ALTATR162_LOCUS3526</name>
</gene>
<name>A0A8J2HWY5_9PLEO</name>
<dbReference type="Gene3D" id="3.90.210.10">
    <property type="entry name" value="Heat-Labile Enterotoxin, subunit A"/>
    <property type="match status" value="1"/>
</dbReference>
<feature type="chain" id="PRO_5035309929" evidence="2">
    <location>
        <begin position="24"/>
        <end position="302"/>
    </location>
</feature>
<evidence type="ECO:0000313" key="4">
    <source>
        <dbReference type="Proteomes" id="UP000676310"/>
    </source>
</evidence>
<dbReference type="RefSeq" id="XP_043167069.1">
    <property type="nucleotide sequence ID" value="XM_043311134.1"/>
</dbReference>
<dbReference type="Proteomes" id="UP000676310">
    <property type="component" value="Unassembled WGS sequence"/>
</dbReference>
<keyword evidence="4" id="KW-1185">Reference proteome</keyword>